<dbReference type="SMART" id="SM00028">
    <property type="entry name" value="TPR"/>
    <property type="match status" value="2"/>
</dbReference>
<feature type="transmembrane region" description="Helical" evidence="4">
    <location>
        <begin position="12"/>
        <end position="30"/>
    </location>
</feature>
<feature type="transmembrane region" description="Helical" evidence="4">
    <location>
        <begin position="68"/>
        <end position="89"/>
    </location>
</feature>
<feature type="transmembrane region" description="Helical" evidence="4">
    <location>
        <begin position="110"/>
        <end position="131"/>
    </location>
</feature>
<dbReference type="AlphaFoldDB" id="A0A7H8R1Y3"/>
<sequence>MIPVHADKALDILQLVLYIPLLLLSQYCLIRHGKQGLLGWLYVSAFCIIRLIAAGLKIHSDTTGTQSSAAVIVDNIGLSPVILGALGLLHEARMARGSVRNTKLEWLIVLQIHMFVTAGLALVAVGVSSLFSSKSSPDSAMTLLKAGFAIMFVGWGIIVGLCLWSFRRPASYGQVESTVFRDGTILLNAVFFSLPFILLRAIYGAINLFGSEDTIGTSSFSSNVAANVIMNVFAQLGAAIIFVIAGIRTISENIKMGTRTGTETDIEYPYNLGPYRRFITTTSAAAQRWFNRGLIWTYAFNHEEAVSCFKKALEHDPECVLAYWGLAYALGPNYNKPWESFDGRELSDSLHEAYAAVKRATDIVKSRRVTHIEAALIKAINLRYPSETPDEDFSVWNVEYADAMKAVYEEFPHDFDVLALYADALMNLTPWSLWDLKTGQPAPGARTLEIRNVLEYKTLARGKGLYHPGVLHMYIHLMEMSAVPESALRIADYLRELVPDAGHLNHMPSHLDMLCGEYRQAIISNTRAIHADEKYESNTGSLNFYTLYRAHNYHFRLYAAMFAGQSAVALDTVSRIEKGIPEKLLRIKSPPMADWLEGFLGMRVHALVRFGRWEDILSLTIPHDQELYCVTVAMIHYAKGIASAILHRIKDARTYQRLFMKAVETVVPSRTIFNNKCTNILAVARAMLAGEIEYRTGNIEQAFAHLRESIELDANLPYDEPWGWMQPPRHAYGALLLDQGRVEDALEVYETDLGINNALPRAMQHPNNVWSLHGLYECYVSLGRNGEARLLKRQLDMAVAVADIPIKASCFCRVDKCH</sequence>
<dbReference type="Proteomes" id="UP000509510">
    <property type="component" value="Chromosome IV"/>
</dbReference>
<keyword evidence="4" id="KW-1133">Transmembrane helix</keyword>
<evidence type="ECO:0000256" key="2">
    <source>
        <dbReference type="ARBA" id="ARBA00022803"/>
    </source>
</evidence>
<keyword evidence="4" id="KW-0472">Membrane</keyword>
<dbReference type="InterPro" id="IPR013105">
    <property type="entry name" value="TPR_2"/>
</dbReference>
<accession>A0A7H8R1Y3</accession>
<dbReference type="EMBL" id="CP055901">
    <property type="protein sequence ID" value="QKX59725.1"/>
    <property type="molecule type" value="Genomic_DNA"/>
</dbReference>
<reference evidence="7" key="1">
    <citation type="submission" date="2020-06" db="EMBL/GenBank/DDBJ databases">
        <title>A chromosome-scale genome assembly of Talaromyces rugulosus W13939.</title>
        <authorList>
            <person name="Wang B."/>
            <person name="Guo L."/>
            <person name="Ye K."/>
            <person name="Wang L."/>
        </authorList>
    </citation>
    <scope>NUCLEOTIDE SEQUENCE [LARGE SCALE GENOMIC DNA]</scope>
    <source>
        <strain evidence="7">W13939</strain>
    </source>
</reference>
<organism evidence="6 7">
    <name type="scientific">Talaromyces rugulosus</name>
    <name type="common">Penicillium rugulosum</name>
    <dbReference type="NCBI Taxonomy" id="121627"/>
    <lineage>
        <taxon>Eukaryota</taxon>
        <taxon>Fungi</taxon>
        <taxon>Dikarya</taxon>
        <taxon>Ascomycota</taxon>
        <taxon>Pezizomycotina</taxon>
        <taxon>Eurotiomycetes</taxon>
        <taxon>Eurotiomycetidae</taxon>
        <taxon>Eurotiales</taxon>
        <taxon>Trichocomaceae</taxon>
        <taxon>Talaromyces</taxon>
        <taxon>Talaromyces sect. Islandici</taxon>
    </lineage>
</organism>
<dbReference type="InterPro" id="IPR011990">
    <property type="entry name" value="TPR-like_helical_dom_sf"/>
</dbReference>
<feature type="transmembrane region" description="Helical" evidence="4">
    <location>
        <begin position="185"/>
        <end position="206"/>
    </location>
</feature>
<dbReference type="GeneID" id="55994360"/>
<dbReference type="OrthoDB" id="414774at2759"/>
<proteinExistence type="predicted"/>
<dbReference type="KEGG" id="trg:TRUGW13939_06867"/>
<dbReference type="SUPFAM" id="SSF48452">
    <property type="entry name" value="TPR-like"/>
    <property type="match status" value="2"/>
</dbReference>
<evidence type="ECO:0000256" key="3">
    <source>
        <dbReference type="PROSITE-ProRule" id="PRU00339"/>
    </source>
</evidence>
<dbReference type="PANTHER" id="PTHR45588">
    <property type="entry name" value="TPR DOMAIN-CONTAINING PROTEIN"/>
    <property type="match status" value="1"/>
</dbReference>
<evidence type="ECO:0000313" key="7">
    <source>
        <dbReference type="Proteomes" id="UP000509510"/>
    </source>
</evidence>
<keyword evidence="4" id="KW-0812">Transmembrane</keyword>
<feature type="domain" description="DUF7702" evidence="5">
    <location>
        <begin position="8"/>
        <end position="248"/>
    </location>
</feature>
<feature type="repeat" description="TPR" evidence="3">
    <location>
        <begin position="286"/>
        <end position="319"/>
    </location>
</feature>
<dbReference type="Gene3D" id="1.25.40.10">
    <property type="entry name" value="Tetratricopeptide repeat domain"/>
    <property type="match status" value="2"/>
</dbReference>
<gene>
    <name evidence="6" type="ORF">TRUGW13939_06867</name>
</gene>
<keyword evidence="7" id="KW-1185">Reference proteome</keyword>
<dbReference type="PANTHER" id="PTHR45588:SF1">
    <property type="entry name" value="WW DOMAIN-CONTAINING PROTEIN"/>
    <property type="match status" value="1"/>
</dbReference>
<feature type="transmembrane region" description="Helical" evidence="4">
    <location>
        <begin position="37"/>
        <end position="56"/>
    </location>
</feature>
<evidence type="ECO:0000256" key="1">
    <source>
        <dbReference type="ARBA" id="ARBA00022737"/>
    </source>
</evidence>
<protein>
    <recommendedName>
        <fullName evidence="5">DUF7702 domain-containing protein</fullName>
    </recommendedName>
</protein>
<evidence type="ECO:0000259" key="5">
    <source>
        <dbReference type="Pfam" id="PF24800"/>
    </source>
</evidence>
<dbReference type="InterPro" id="IPR019734">
    <property type="entry name" value="TPR_rpt"/>
</dbReference>
<dbReference type="RefSeq" id="XP_035345902.1">
    <property type="nucleotide sequence ID" value="XM_035490009.1"/>
</dbReference>
<feature type="transmembrane region" description="Helical" evidence="4">
    <location>
        <begin position="143"/>
        <end position="164"/>
    </location>
</feature>
<dbReference type="Pfam" id="PF07719">
    <property type="entry name" value="TPR_2"/>
    <property type="match status" value="1"/>
</dbReference>
<dbReference type="Pfam" id="PF24800">
    <property type="entry name" value="DUF7702"/>
    <property type="match status" value="1"/>
</dbReference>
<feature type="transmembrane region" description="Helical" evidence="4">
    <location>
        <begin position="226"/>
        <end position="247"/>
    </location>
</feature>
<evidence type="ECO:0000313" key="6">
    <source>
        <dbReference type="EMBL" id="QKX59725.1"/>
    </source>
</evidence>
<evidence type="ECO:0000256" key="4">
    <source>
        <dbReference type="SAM" id="Phobius"/>
    </source>
</evidence>
<dbReference type="PROSITE" id="PS50005">
    <property type="entry name" value="TPR"/>
    <property type="match status" value="1"/>
</dbReference>
<keyword evidence="2 3" id="KW-0802">TPR repeat</keyword>
<keyword evidence="1" id="KW-0677">Repeat</keyword>
<name>A0A7H8R1Y3_TALRU</name>
<dbReference type="InterPro" id="IPR056119">
    <property type="entry name" value="DUF7702"/>
</dbReference>